<dbReference type="EMBL" id="JAQQWP010000002">
    <property type="protein sequence ID" value="KAK8130016.1"/>
    <property type="molecule type" value="Genomic_DNA"/>
</dbReference>
<reference evidence="2 3" key="1">
    <citation type="submission" date="2023-01" db="EMBL/GenBank/DDBJ databases">
        <title>Analysis of 21 Apiospora genomes using comparative genomics revels a genus with tremendous synthesis potential of carbohydrate active enzymes and secondary metabolites.</title>
        <authorList>
            <person name="Sorensen T."/>
        </authorList>
    </citation>
    <scope>NUCLEOTIDE SEQUENCE [LARGE SCALE GENOMIC DNA]</scope>
    <source>
        <strain evidence="2 3">CBS 117206</strain>
    </source>
</reference>
<keyword evidence="3" id="KW-1185">Reference proteome</keyword>
<keyword evidence="1" id="KW-0732">Signal</keyword>
<evidence type="ECO:0000313" key="2">
    <source>
        <dbReference type="EMBL" id="KAK8130016.1"/>
    </source>
</evidence>
<dbReference type="Proteomes" id="UP001392437">
    <property type="component" value="Unassembled WGS sequence"/>
</dbReference>
<evidence type="ECO:0000313" key="3">
    <source>
        <dbReference type="Proteomes" id="UP001392437"/>
    </source>
</evidence>
<proteinExistence type="predicted"/>
<protein>
    <submittedName>
        <fullName evidence="2">Uncharacterized protein</fullName>
    </submittedName>
</protein>
<evidence type="ECO:0000256" key="1">
    <source>
        <dbReference type="SAM" id="SignalP"/>
    </source>
</evidence>
<organism evidence="2 3">
    <name type="scientific">Apiospora kogelbergensis</name>
    <dbReference type="NCBI Taxonomy" id="1337665"/>
    <lineage>
        <taxon>Eukaryota</taxon>
        <taxon>Fungi</taxon>
        <taxon>Dikarya</taxon>
        <taxon>Ascomycota</taxon>
        <taxon>Pezizomycotina</taxon>
        <taxon>Sordariomycetes</taxon>
        <taxon>Xylariomycetidae</taxon>
        <taxon>Amphisphaeriales</taxon>
        <taxon>Apiosporaceae</taxon>
        <taxon>Apiospora</taxon>
    </lineage>
</organism>
<comment type="caution">
    <text evidence="2">The sequence shown here is derived from an EMBL/GenBank/DDBJ whole genome shotgun (WGS) entry which is preliminary data.</text>
</comment>
<accession>A0AAW0R899</accession>
<dbReference type="AlphaFoldDB" id="A0AAW0R899"/>
<feature type="signal peptide" evidence="1">
    <location>
        <begin position="1"/>
        <end position="20"/>
    </location>
</feature>
<name>A0AAW0R899_9PEZI</name>
<feature type="chain" id="PRO_5043699039" evidence="1">
    <location>
        <begin position="21"/>
        <end position="341"/>
    </location>
</feature>
<sequence length="341" mass="36671">MELFNIAMLFFLALAQLGAANPCDGVDAAPVLYHEYTSADCPPPFPLNPDGSCSNWGNYAYDCITYCQVNTTFDYATEVPFPRSECHWPVKCSLSEGTSTSWSWSFSMSPKVGKAVKLGASGSYSQSYGTSKGRSWSFDPEPNQCGYFTFVPVRKTVCGVLSQSIPMWEDGVWTCAPHVINTDNYCAPGIWLDSNGDPDGVIIFVYTDCLTRQPLGPEFQDPVYNMPGVQLDRGALATVMQSWVEDSCSSTLSNNADGTETASFEINGKGFSDDQLGGNGEKLQGALMTCGSLTSWVFTWTPVNGTYDWNATGDVTGNSTVNGCIGDAVVAAGGSTKDQCT</sequence>
<gene>
    <name evidence="2" type="ORF">PG999_002396</name>
</gene>